<dbReference type="GO" id="GO:0006351">
    <property type="term" value="P:DNA-templated transcription"/>
    <property type="evidence" value="ECO:0007669"/>
    <property type="project" value="InterPro"/>
</dbReference>
<organism evidence="5 6">
    <name type="scientific">Plectosphaerella plurivora</name>
    <dbReference type="NCBI Taxonomy" id="936078"/>
    <lineage>
        <taxon>Eukaryota</taxon>
        <taxon>Fungi</taxon>
        <taxon>Dikarya</taxon>
        <taxon>Ascomycota</taxon>
        <taxon>Pezizomycotina</taxon>
        <taxon>Sordariomycetes</taxon>
        <taxon>Hypocreomycetidae</taxon>
        <taxon>Glomerellales</taxon>
        <taxon>Plectosphaerellaceae</taxon>
        <taxon>Plectosphaerella</taxon>
    </lineage>
</organism>
<protein>
    <submittedName>
        <fullName evidence="5">C6 zinc finger domain-containing protein</fullName>
    </submittedName>
</protein>
<dbReference type="Proteomes" id="UP000770015">
    <property type="component" value="Unassembled WGS sequence"/>
</dbReference>
<dbReference type="InterPro" id="IPR053181">
    <property type="entry name" value="EcdB-like_regulator"/>
</dbReference>
<dbReference type="PANTHER" id="PTHR47785">
    <property type="entry name" value="ZN(II)2CYS6 TRANSCRIPTION FACTOR (EUROFUNG)-RELATED-RELATED"/>
    <property type="match status" value="1"/>
</dbReference>
<dbReference type="Gene3D" id="4.10.240.10">
    <property type="entry name" value="Zn(2)-C6 fungal-type DNA-binding domain"/>
    <property type="match status" value="1"/>
</dbReference>
<dbReference type="EMBL" id="JAGSXJ010000042">
    <property type="protein sequence ID" value="KAH6663562.1"/>
    <property type="molecule type" value="Genomic_DNA"/>
</dbReference>
<evidence type="ECO:0000256" key="2">
    <source>
        <dbReference type="ARBA" id="ARBA00023242"/>
    </source>
</evidence>
<keyword evidence="2" id="KW-0539">Nucleus</keyword>
<feature type="region of interest" description="Disordered" evidence="3">
    <location>
        <begin position="1"/>
        <end position="39"/>
    </location>
</feature>
<dbReference type="CDD" id="cd12148">
    <property type="entry name" value="fungal_TF_MHR"/>
    <property type="match status" value="1"/>
</dbReference>
<feature type="domain" description="Zn(2)-C6 fungal-type" evidence="4">
    <location>
        <begin position="45"/>
        <end position="75"/>
    </location>
</feature>
<comment type="caution">
    <text evidence="5">The sequence shown here is derived from an EMBL/GenBank/DDBJ whole genome shotgun (WGS) entry which is preliminary data.</text>
</comment>
<dbReference type="Pfam" id="PF00172">
    <property type="entry name" value="Zn_clus"/>
    <property type="match status" value="1"/>
</dbReference>
<gene>
    <name evidence="5" type="ORF">F5X68DRAFT_251320</name>
</gene>
<evidence type="ECO:0000259" key="4">
    <source>
        <dbReference type="PROSITE" id="PS50048"/>
    </source>
</evidence>
<dbReference type="GO" id="GO:0003677">
    <property type="term" value="F:DNA binding"/>
    <property type="evidence" value="ECO:0007669"/>
    <property type="project" value="InterPro"/>
</dbReference>
<sequence length="637" mass="69860">MEPPGPSSASVPEDVEQPTASQSTRNPRPPPRGTASYQRRRAVKACQVCRARRTKCDNLKPSCSFCLKVGATCIQSPVDLSSFDPASLKILERLDDLERLLEAATLGSSEEPVHKTRVVQAAAGESPQATRRDAHPIEMGMVLPLGLDNVLSWPCFSGGRPAHELHLQPPPSLLGVSPSRSTHHLGASASPASFIGAVDLEPVRVKDLLNNFFSYVHVKNPIFDEAATRRVVQSTVLNGIDWSGESCLSLIICALGSIATPFGPSYETMPGTSAYSSAMSFFHAAQKRIGTLLYLDDILAPQCLFLSGVFMMCIFQQTKAWRYFVQALAHCQQLGFLSQEHAADADQQGATPRGHDSDSLHQAIYWSAWKSERELRSSMRMADFSPNDHGVNLYPSFFPTPPAPRSGETSEMNPDQQREQTSWYFYLAEISLRRLAARIGDEIETMQKTHPTRLAFLHAAASATPAYEAEIDGWVGSLPPSLSFDAPLEEDDVCRFVLRGHCINLFEMIYWPFLAAHTDNLAPEASVLAPFTALAQKSLDNHAMRLAVNEPGYKHRHHGTMPLIHSCSRSALVLLAVALHNSVERGGHGTGCSLIMPPGWTAAVSAVTQLHDYWNGEIQELGEARHMLEWGLFAAMG</sequence>
<keyword evidence="6" id="KW-1185">Reference proteome</keyword>
<accession>A0A9P8V191</accession>
<dbReference type="PANTHER" id="PTHR47785:SF5">
    <property type="entry name" value="ZN(II)2CYS6 TRANSCRIPTION FACTOR (EUROFUNG)"/>
    <property type="match status" value="1"/>
</dbReference>
<evidence type="ECO:0000256" key="3">
    <source>
        <dbReference type="SAM" id="MobiDB-lite"/>
    </source>
</evidence>
<dbReference type="InterPro" id="IPR007219">
    <property type="entry name" value="XnlR_reg_dom"/>
</dbReference>
<reference evidence="5" key="1">
    <citation type="journal article" date="2021" name="Nat. Commun.">
        <title>Genetic determinants of endophytism in the Arabidopsis root mycobiome.</title>
        <authorList>
            <person name="Mesny F."/>
            <person name="Miyauchi S."/>
            <person name="Thiergart T."/>
            <person name="Pickel B."/>
            <person name="Atanasova L."/>
            <person name="Karlsson M."/>
            <person name="Huettel B."/>
            <person name="Barry K.W."/>
            <person name="Haridas S."/>
            <person name="Chen C."/>
            <person name="Bauer D."/>
            <person name="Andreopoulos W."/>
            <person name="Pangilinan J."/>
            <person name="LaButti K."/>
            <person name="Riley R."/>
            <person name="Lipzen A."/>
            <person name="Clum A."/>
            <person name="Drula E."/>
            <person name="Henrissat B."/>
            <person name="Kohler A."/>
            <person name="Grigoriev I.V."/>
            <person name="Martin F.M."/>
            <person name="Hacquard S."/>
        </authorList>
    </citation>
    <scope>NUCLEOTIDE SEQUENCE</scope>
    <source>
        <strain evidence="5">MPI-SDFR-AT-0117</strain>
    </source>
</reference>
<evidence type="ECO:0000313" key="6">
    <source>
        <dbReference type="Proteomes" id="UP000770015"/>
    </source>
</evidence>
<evidence type="ECO:0000256" key="1">
    <source>
        <dbReference type="ARBA" id="ARBA00022723"/>
    </source>
</evidence>
<dbReference type="AlphaFoldDB" id="A0A9P8V191"/>
<dbReference type="PROSITE" id="PS50048">
    <property type="entry name" value="ZN2_CY6_FUNGAL_2"/>
    <property type="match status" value="1"/>
</dbReference>
<proteinExistence type="predicted"/>
<name>A0A9P8V191_9PEZI</name>
<dbReference type="InterPro" id="IPR001138">
    <property type="entry name" value="Zn2Cys6_DnaBD"/>
</dbReference>
<keyword evidence="1" id="KW-0479">Metal-binding</keyword>
<dbReference type="SUPFAM" id="SSF57701">
    <property type="entry name" value="Zn2/Cys6 DNA-binding domain"/>
    <property type="match status" value="1"/>
</dbReference>
<dbReference type="InterPro" id="IPR036864">
    <property type="entry name" value="Zn2-C6_fun-type_DNA-bd_sf"/>
</dbReference>
<dbReference type="Pfam" id="PF04082">
    <property type="entry name" value="Fungal_trans"/>
    <property type="match status" value="1"/>
</dbReference>
<dbReference type="GO" id="GO:0008270">
    <property type="term" value="F:zinc ion binding"/>
    <property type="evidence" value="ECO:0007669"/>
    <property type="project" value="InterPro"/>
</dbReference>
<dbReference type="OrthoDB" id="4356994at2759"/>
<evidence type="ECO:0000313" key="5">
    <source>
        <dbReference type="EMBL" id="KAH6663562.1"/>
    </source>
</evidence>
<dbReference type="PROSITE" id="PS00463">
    <property type="entry name" value="ZN2_CY6_FUNGAL_1"/>
    <property type="match status" value="1"/>
</dbReference>
<dbReference type="GO" id="GO:0000981">
    <property type="term" value="F:DNA-binding transcription factor activity, RNA polymerase II-specific"/>
    <property type="evidence" value="ECO:0007669"/>
    <property type="project" value="InterPro"/>
</dbReference>
<dbReference type="CDD" id="cd00067">
    <property type="entry name" value="GAL4"/>
    <property type="match status" value="1"/>
</dbReference>
<dbReference type="SMART" id="SM00066">
    <property type="entry name" value="GAL4"/>
    <property type="match status" value="1"/>
</dbReference>